<dbReference type="InterPro" id="IPR054327">
    <property type="entry name" value="His-kinase-like_sensor"/>
</dbReference>
<dbReference type="PANTHER" id="PTHR45138:SF9">
    <property type="entry name" value="DIGUANYLATE CYCLASE DGCM-RELATED"/>
    <property type="match status" value="1"/>
</dbReference>
<dbReference type="GO" id="GO:0052621">
    <property type="term" value="F:diguanylate cyclase activity"/>
    <property type="evidence" value="ECO:0007669"/>
    <property type="project" value="UniProtKB-EC"/>
</dbReference>
<dbReference type="AlphaFoldDB" id="A0A934SXV1"/>
<keyword evidence="3" id="KW-1133">Transmembrane helix</keyword>
<dbReference type="Pfam" id="PF00990">
    <property type="entry name" value="GGDEF"/>
    <property type="match status" value="1"/>
</dbReference>
<dbReference type="Pfam" id="PF22588">
    <property type="entry name" value="dCache_1_like"/>
    <property type="match status" value="1"/>
</dbReference>
<dbReference type="SMART" id="SM00267">
    <property type="entry name" value="GGDEF"/>
    <property type="match status" value="1"/>
</dbReference>
<dbReference type="Proteomes" id="UP000622890">
    <property type="component" value="Unassembled WGS sequence"/>
</dbReference>
<organism evidence="5 6">
    <name type="scientific">Noviherbaspirillum pedocola</name>
    <dbReference type="NCBI Taxonomy" id="2801341"/>
    <lineage>
        <taxon>Bacteria</taxon>
        <taxon>Pseudomonadati</taxon>
        <taxon>Pseudomonadota</taxon>
        <taxon>Betaproteobacteria</taxon>
        <taxon>Burkholderiales</taxon>
        <taxon>Oxalobacteraceae</taxon>
        <taxon>Noviherbaspirillum</taxon>
    </lineage>
</organism>
<evidence type="ECO:0000259" key="4">
    <source>
        <dbReference type="PROSITE" id="PS50887"/>
    </source>
</evidence>
<keyword evidence="3" id="KW-0812">Transmembrane</keyword>
<sequence>MTRRPLKLKAVLLSLLIAVLLIGSTSLEILLDYRATEQRSYETATDIARVVERQTRDTVTYVQQTLDAVATVLRNTGGVEGVRRPANWEIVRSYCVTLIGCGAIGVITPDGKPHIQTRKVDINVGDVSDRAYFRRAVETRKLYIDKAIVSRLPGSPILFTVSKPVYDSQGDLIAVVAIGMETSQLTSFYSLFGFALAPTISIYKRDGDLVARNPGMSQHVGKSDAKSMMFTTLLPKAPSGTYDSLSPIDGKRRLAAYRFLPDLDLVIFSGIERPVAFAAWKVRSLRRVTIMLVTLALIGGVLSIAYRALVAQSQLRQENDQLDDLATHDPLTGIGNRRLFERTLKRDWGKHCRSGAPLSVVLIDVDFFKPFNDHYGHQAGDACLRRVAQTLARSLQREGDMVARYGGEEFVAVLDCGREGALLMAERMRRRVEALEIPHVRSGNGPFVTASFGVASTENARLHDAEELVVLADKALYAAKAAGRNQVSAARLSSSDASE</sequence>
<reference evidence="5" key="1">
    <citation type="submission" date="2021-01" db="EMBL/GenBank/DDBJ databases">
        <title>Genome sequence of strain Noviherbaspirillum sp. DKR-6.</title>
        <authorList>
            <person name="Chaudhary D.K."/>
        </authorList>
    </citation>
    <scope>NUCLEOTIDE SEQUENCE</scope>
    <source>
        <strain evidence="5">DKR-6</strain>
    </source>
</reference>
<gene>
    <name evidence="5" type="ORF">JJB74_22145</name>
</gene>
<keyword evidence="6" id="KW-1185">Reference proteome</keyword>
<dbReference type="InterPro" id="IPR043128">
    <property type="entry name" value="Rev_trsase/Diguanyl_cyclase"/>
</dbReference>
<keyword evidence="3" id="KW-0472">Membrane</keyword>
<accession>A0A934SXV1</accession>
<evidence type="ECO:0000313" key="5">
    <source>
        <dbReference type="EMBL" id="MBK4737330.1"/>
    </source>
</evidence>
<dbReference type="PANTHER" id="PTHR45138">
    <property type="entry name" value="REGULATORY COMPONENTS OF SENSORY TRANSDUCTION SYSTEM"/>
    <property type="match status" value="1"/>
</dbReference>
<protein>
    <recommendedName>
        <fullName evidence="1">diguanylate cyclase</fullName>
        <ecNumber evidence="1">2.7.7.65</ecNumber>
    </recommendedName>
</protein>
<dbReference type="Gene3D" id="3.30.70.270">
    <property type="match status" value="1"/>
</dbReference>
<dbReference type="CDD" id="cd12914">
    <property type="entry name" value="PDC1_DGC_like"/>
    <property type="match status" value="1"/>
</dbReference>
<dbReference type="SUPFAM" id="SSF103190">
    <property type="entry name" value="Sensory domain-like"/>
    <property type="match status" value="1"/>
</dbReference>
<dbReference type="NCBIfam" id="TIGR00254">
    <property type="entry name" value="GGDEF"/>
    <property type="match status" value="1"/>
</dbReference>
<dbReference type="GO" id="GO:1902201">
    <property type="term" value="P:negative regulation of bacterial-type flagellum-dependent cell motility"/>
    <property type="evidence" value="ECO:0007669"/>
    <property type="project" value="TreeGrafter"/>
</dbReference>
<dbReference type="FunFam" id="3.30.70.270:FF:000001">
    <property type="entry name" value="Diguanylate cyclase domain protein"/>
    <property type="match status" value="1"/>
</dbReference>
<dbReference type="GO" id="GO:0005886">
    <property type="term" value="C:plasma membrane"/>
    <property type="evidence" value="ECO:0007669"/>
    <property type="project" value="TreeGrafter"/>
</dbReference>
<dbReference type="GO" id="GO:0043709">
    <property type="term" value="P:cell adhesion involved in single-species biofilm formation"/>
    <property type="evidence" value="ECO:0007669"/>
    <property type="project" value="TreeGrafter"/>
</dbReference>
<feature type="transmembrane region" description="Helical" evidence="3">
    <location>
        <begin position="288"/>
        <end position="309"/>
    </location>
</feature>
<dbReference type="SUPFAM" id="SSF55073">
    <property type="entry name" value="Nucleotide cyclase"/>
    <property type="match status" value="1"/>
</dbReference>
<comment type="caution">
    <text evidence="5">The sequence shown here is derived from an EMBL/GenBank/DDBJ whole genome shotgun (WGS) entry which is preliminary data.</text>
</comment>
<dbReference type="EMBL" id="JAEPBG010000011">
    <property type="protein sequence ID" value="MBK4737330.1"/>
    <property type="molecule type" value="Genomic_DNA"/>
</dbReference>
<dbReference type="CDD" id="cd01949">
    <property type="entry name" value="GGDEF"/>
    <property type="match status" value="1"/>
</dbReference>
<dbReference type="Gene3D" id="3.30.450.20">
    <property type="entry name" value="PAS domain"/>
    <property type="match status" value="2"/>
</dbReference>
<evidence type="ECO:0000256" key="2">
    <source>
        <dbReference type="ARBA" id="ARBA00034247"/>
    </source>
</evidence>
<dbReference type="InterPro" id="IPR029787">
    <property type="entry name" value="Nucleotide_cyclase"/>
</dbReference>
<proteinExistence type="predicted"/>
<dbReference type="InterPro" id="IPR000160">
    <property type="entry name" value="GGDEF_dom"/>
</dbReference>
<dbReference type="InterPro" id="IPR050469">
    <property type="entry name" value="Diguanylate_Cyclase"/>
</dbReference>
<dbReference type="EC" id="2.7.7.65" evidence="1"/>
<comment type="catalytic activity">
    <reaction evidence="2">
        <text>2 GTP = 3',3'-c-di-GMP + 2 diphosphate</text>
        <dbReference type="Rhea" id="RHEA:24898"/>
        <dbReference type="ChEBI" id="CHEBI:33019"/>
        <dbReference type="ChEBI" id="CHEBI:37565"/>
        <dbReference type="ChEBI" id="CHEBI:58805"/>
        <dbReference type="EC" id="2.7.7.65"/>
    </reaction>
</comment>
<dbReference type="CDD" id="cd12915">
    <property type="entry name" value="PDC2_DGC_like"/>
    <property type="match status" value="1"/>
</dbReference>
<evidence type="ECO:0000256" key="3">
    <source>
        <dbReference type="SAM" id="Phobius"/>
    </source>
</evidence>
<dbReference type="InterPro" id="IPR029151">
    <property type="entry name" value="Sensor-like_sf"/>
</dbReference>
<dbReference type="RefSeq" id="WP_200595528.1">
    <property type="nucleotide sequence ID" value="NZ_JAEPBG010000011.1"/>
</dbReference>
<name>A0A934SXV1_9BURK</name>
<evidence type="ECO:0000313" key="6">
    <source>
        <dbReference type="Proteomes" id="UP000622890"/>
    </source>
</evidence>
<evidence type="ECO:0000256" key="1">
    <source>
        <dbReference type="ARBA" id="ARBA00012528"/>
    </source>
</evidence>
<feature type="domain" description="GGDEF" evidence="4">
    <location>
        <begin position="356"/>
        <end position="492"/>
    </location>
</feature>
<dbReference type="PROSITE" id="PS50887">
    <property type="entry name" value="GGDEF"/>
    <property type="match status" value="1"/>
</dbReference>